<keyword evidence="2" id="KW-1185">Reference proteome</keyword>
<gene>
    <name evidence="1" type="ORF">F7725_000881</name>
</gene>
<evidence type="ECO:0000313" key="1">
    <source>
        <dbReference type="EMBL" id="KAF3860626.1"/>
    </source>
</evidence>
<sequence>MVRDEQESERDERMRGKETVKATKKVEQRVWEASLISPLPQSVYNPSSKVCVYEMTLLYLIYLPPLVLDGSVSCRRLARS</sequence>
<name>A0A7J5ZG55_DISMA</name>
<dbReference type="AlphaFoldDB" id="A0A7J5ZG55"/>
<dbReference type="EMBL" id="JAAKFY010000002">
    <property type="protein sequence ID" value="KAF3860626.1"/>
    <property type="molecule type" value="Genomic_DNA"/>
</dbReference>
<comment type="caution">
    <text evidence="1">The sequence shown here is derived from an EMBL/GenBank/DDBJ whole genome shotgun (WGS) entry which is preliminary data.</text>
</comment>
<accession>A0A7J5ZG55</accession>
<evidence type="ECO:0000313" key="2">
    <source>
        <dbReference type="Proteomes" id="UP000518266"/>
    </source>
</evidence>
<organism evidence="1 2">
    <name type="scientific">Dissostichus mawsoni</name>
    <name type="common">Antarctic cod</name>
    <dbReference type="NCBI Taxonomy" id="36200"/>
    <lineage>
        <taxon>Eukaryota</taxon>
        <taxon>Metazoa</taxon>
        <taxon>Chordata</taxon>
        <taxon>Craniata</taxon>
        <taxon>Vertebrata</taxon>
        <taxon>Euteleostomi</taxon>
        <taxon>Actinopterygii</taxon>
        <taxon>Neopterygii</taxon>
        <taxon>Teleostei</taxon>
        <taxon>Neoteleostei</taxon>
        <taxon>Acanthomorphata</taxon>
        <taxon>Eupercaria</taxon>
        <taxon>Perciformes</taxon>
        <taxon>Notothenioidei</taxon>
        <taxon>Nototheniidae</taxon>
        <taxon>Dissostichus</taxon>
    </lineage>
</organism>
<proteinExistence type="predicted"/>
<protein>
    <submittedName>
        <fullName evidence="1">Uncharacterized protein</fullName>
    </submittedName>
</protein>
<reference evidence="1 2" key="1">
    <citation type="submission" date="2020-03" db="EMBL/GenBank/DDBJ databases">
        <title>Dissostichus mawsoni Genome sequencing and assembly.</title>
        <authorList>
            <person name="Park H."/>
        </authorList>
    </citation>
    <scope>NUCLEOTIDE SEQUENCE [LARGE SCALE GENOMIC DNA]</scope>
    <source>
        <strain evidence="1">DM0001</strain>
        <tissue evidence="1">Muscle</tissue>
    </source>
</reference>
<dbReference type="Proteomes" id="UP000518266">
    <property type="component" value="Unassembled WGS sequence"/>
</dbReference>